<evidence type="ECO:0000313" key="3">
    <source>
        <dbReference type="Proteomes" id="UP001162164"/>
    </source>
</evidence>
<protein>
    <submittedName>
        <fullName evidence="2">Uncharacterized protein</fullName>
    </submittedName>
</protein>
<sequence>MSTPDSSGIFPIFPEHCLPKPKTTVSKETISTIPEMIRALPTLPESSRIFPILPELSRRLETPCLVRGIDCDYSRNDPSPPDISRIFPMPKTTVFDTQGIDCDYSWNDPSTPDFSRIFPIFSELSRTLETPCLVRGIDCDYSRNDPSTPDFSRTLPKPKTTVFGVFAHIFRCEESIATIPETIRALPIFPELSRRLETPCLVSFIIFSGTRNRLFPKRYENSQTWQLPPFFPNRQTSDRLSASKIFSKREDAWPQATPLAAKLPPGQRSCPRAAQPPPPASQS</sequence>
<reference evidence="2" key="1">
    <citation type="journal article" date="2023" name="Insect Mol. Biol.">
        <title>Genome sequencing provides insights into the evolution of gene families encoding plant cell wall-degrading enzymes in longhorned beetles.</title>
        <authorList>
            <person name="Shin N.R."/>
            <person name="Okamura Y."/>
            <person name="Kirsch R."/>
            <person name="Pauchet Y."/>
        </authorList>
    </citation>
    <scope>NUCLEOTIDE SEQUENCE</scope>
    <source>
        <strain evidence="2">MMC_N1</strain>
    </source>
</reference>
<evidence type="ECO:0000256" key="1">
    <source>
        <dbReference type="SAM" id="MobiDB-lite"/>
    </source>
</evidence>
<accession>A0ABQ9JKP3</accession>
<dbReference type="EMBL" id="JAPWTJ010000433">
    <property type="protein sequence ID" value="KAJ8978476.1"/>
    <property type="molecule type" value="Genomic_DNA"/>
</dbReference>
<evidence type="ECO:0000313" key="2">
    <source>
        <dbReference type="EMBL" id="KAJ8978476.1"/>
    </source>
</evidence>
<feature type="region of interest" description="Disordered" evidence="1">
    <location>
        <begin position="257"/>
        <end position="283"/>
    </location>
</feature>
<gene>
    <name evidence="2" type="ORF">NQ317_006753</name>
</gene>
<comment type="caution">
    <text evidence="2">The sequence shown here is derived from an EMBL/GenBank/DDBJ whole genome shotgun (WGS) entry which is preliminary data.</text>
</comment>
<name>A0ABQ9JKP3_9CUCU</name>
<feature type="compositionally biased region" description="Pro residues" evidence="1">
    <location>
        <begin position="274"/>
        <end position="283"/>
    </location>
</feature>
<organism evidence="2 3">
    <name type="scientific">Molorchus minor</name>
    <dbReference type="NCBI Taxonomy" id="1323400"/>
    <lineage>
        <taxon>Eukaryota</taxon>
        <taxon>Metazoa</taxon>
        <taxon>Ecdysozoa</taxon>
        <taxon>Arthropoda</taxon>
        <taxon>Hexapoda</taxon>
        <taxon>Insecta</taxon>
        <taxon>Pterygota</taxon>
        <taxon>Neoptera</taxon>
        <taxon>Endopterygota</taxon>
        <taxon>Coleoptera</taxon>
        <taxon>Polyphaga</taxon>
        <taxon>Cucujiformia</taxon>
        <taxon>Chrysomeloidea</taxon>
        <taxon>Cerambycidae</taxon>
        <taxon>Lamiinae</taxon>
        <taxon>Monochamini</taxon>
        <taxon>Molorchus</taxon>
    </lineage>
</organism>
<dbReference type="Proteomes" id="UP001162164">
    <property type="component" value="Unassembled WGS sequence"/>
</dbReference>
<proteinExistence type="predicted"/>
<keyword evidence="3" id="KW-1185">Reference proteome</keyword>